<dbReference type="GO" id="GO:0005634">
    <property type="term" value="C:nucleus"/>
    <property type="evidence" value="ECO:0007669"/>
    <property type="project" value="UniProtKB-SubCell"/>
</dbReference>
<dbReference type="AlphaFoldDB" id="A0A1V9XWG1"/>
<dbReference type="InParanoid" id="A0A1V9XWG1"/>
<proteinExistence type="predicted"/>
<reference evidence="9 10" key="1">
    <citation type="journal article" date="2017" name="Gigascience">
        <title>Draft genome of the honey bee ectoparasitic mite, Tropilaelaps mercedesae, is shaped by the parasitic life history.</title>
        <authorList>
            <person name="Dong X."/>
            <person name="Armstrong S.D."/>
            <person name="Xia D."/>
            <person name="Makepeace B.L."/>
            <person name="Darby A.C."/>
            <person name="Kadowaki T."/>
        </authorList>
    </citation>
    <scope>NUCLEOTIDE SEQUENCE [LARGE SCALE GENOMIC DNA]</scope>
    <source>
        <strain evidence="9">Wuxi-XJTLU</strain>
    </source>
</reference>
<evidence type="ECO:0000256" key="1">
    <source>
        <dbReference type="ARBA" id="ARBA00004123"/>
    </source>
</evidence>
<dbReference type="STRING" id="418985.A0A1V9XWG1"/>
<dbReference type="PANTHER" id="PTHR24393">
    <property type="entry name" value="ZINC FINGER PROTEIN"/>
    <property type="match status" value="1"/>
</dbReference>
<evidence type="ECO:0000256" key="5">
    <source>
        <dbReference type="ARBA" id="ARBA00022833"/>
    </source>
</evidence>
<dbReference type="PANTHER" id="PTHR24393:SF138">
    <property type="entry name" value="IP01201P-RELATED"/>
    <property type="match status" value="1"/>
</dbReference>
<dbReference type="GO" id="GO:0000978">
    <property type="term" value="F:RNA polymerase II cis-regulatory region sequence-specific DNA binding"/>
    <property type="evidence" value="ECO:0007669"/>
    <property type="project" value="TreeGrafter"/>
</dbReference>
<dbReference type="InterPro" id="IPR036236">
    <property type="entry name" value="Znf_C2H2_sf"/>
</dbReference>
<dbReference type="FunFam" id="3.30.160.60:FF:000432">
    <property type="entry name" value="zinc finger protein Gfi-1b isoform X1"/>
    <property type="match status" value="1"/>
</dbReference>
<protein>
    <submittedName>
        <fullName evidence="9">Zinc finger protein-like</fullName>
    </submittedName>
</protein>
<evidence type="ECO:0000313" key="9">
    <source>
        <dbReference type="EMBL" id="OQR77820.1"/>
    </source>
</evidence>
<dbReference type="SUPFAM" id="SSF57667">
    <property type="entry name" value="beta-beta-alpha zinc fingers"/>
    <property type="match status" value="1"/>
</dbReference>
<feature type="domain" description="C2H2-type" evidence="8">
    <location>
        <begin position="64"/>
        <end position="92"/>
    </location>
</feature>
<dbReference type="InterPro" id="IPR013087">
    <property type="entry name" value="Znf_C2H2_type"/>
</dbReference>
<sequence>MLGPRRVRRLGGGYVSKEMEIGTLLAAVFRWREKPHKCAVCGKAFSQSSNLITHSRKHTGFKPFACDICGRAFQRKVDLRRHKETQHTTQGSTPSTALGAGIIATAMGVGASRQLVHLAPPPARQEILQYSFH</sequence>
<dbReference type="EMBL" id="MNPL01003009">
    <property type="protein sequence ID" value="OQR77820.1"/>
    <property type="molecule type" value="Genomic_DNA"/>
</dbReference>
<keyword evidence="5" id="KW-0862">Zinc</keyword>
<gene>
    <name evidence="9" type="ORF">BIW11_02852</name>
</gene>
<comment type="subcellular location">
    <subcellularLocation>
        <location evidence="1">Nucleus</location>
    </subcellularLocation>
</comment>
<name>A0A1V9XWG1_9ACAR</name>
<evidence type="ECO:0000256" key="6">
    <source>
        <dbReference type="ARBA" id="ARBA00023242"/>
    </source>
</evidence>
<dbReference type="PROSITE" id="PS00028">
    <property type="entry name" value="ZINC_FINGER_C2H2_1"/>
    <property type="match status" value="2"/>
</dbReference>
<keyword evidence="2" id="KW-0479">Metal-binding</keyword>
<dbReference type="Pfam" id="PF00096">
    <property type="entry name" value="zf-C2H2"/>
    <property type="match status" value="2"/>
</dbReference>
<dbReference type="GO" id="GO:0008270">
    <property type="term" value="F:zinc ion binding"/>
    <property type="evidence" value="ECO:0007669"/>
    <property type="project" value="UniProtKB-KW"/>
</dbReference>
<dbReference type="Gene3D" id="3.30.160.60">
    <property type="entry name" value="Classic Zinc Finger"/>
    <property type="match status" value="2"/>
</dbReference>
<dbReference type="Proteomes" id="UP000192247">
    <property type="component" value="Unassembled WGS sequence"/>
</dbReference>
<evidence type="ECO:0000256" key="7">
    <source>
        <dbReference type="PROSITE-ProRule" id="PRU00042"/>
    </source>
</evidence>
<dbReference type="SMART" id="SM00355">
    <property type="entry name" value="ZnF_C2H2"/>
    <property type="match status" value="2"/>
</dbReference>
<accession>A0A1V9XWG1</accession>
<dbReference type="OrthoDB" id="6155966at2759"/>
<dbReference type="PROSITE" id="PS50157">
    <property type="entry name" value="ZINC_FINGER_C2H2_2"/>
    <property type="match status" value="2"/>
</dbReference>
<keyword evidence="3" id="KW-0677">Repeat</keyword>
<dbReference type="GO" id="GO:0001228">
    <property type="term" value="F:DNA-binding transcription activator activity, RNA polymerase II-specific"/>
    <property type="evidence" value="ECO:0007669"/>
    <property type="project" value="TreeGrafter"/>
</dbReference>
<evidence type="ECO:0000256" key="3">
    <source>
        <dbReference type="ARBA" id="ARBA00022737"/>
    </source>
</evidence>
<evidence type="ECO:0000259" key="8">
    <source>
        <dbReference type="PROSITE" id="PS50157"/>
    </source>
</evidence>
<organism evidence="9 10">
    <name type="scientific">Tropilaelaps mercedesae</name>
    <dbReference type="NCBI Taxonomy" id="418985"/>
    <lineage>
        <taxon>Eukaryota</taxon>
        <taxon>Metazoa</taxon>
        <taxon>Ecdysozoa</taxon>
        <taxon>Arthropoda</taxon>
        <taxon>Chelicerata</taxon>
        <taxon>Arachnida</taxon>
        <taxon>Acari</taxon>
        <taxon>Parasitiformes</taxon>
        <taxon>Mesostigmata</taxon>
        <taxon>Gamasina</taxon>
        <taxon>Dermanyssoidea</taxon>
        <taxon>Laelapidae</taxon>
        <taxon>Tropilaelaps</taxon>
    </lineage>
</organism>
<evidence type="ECO:0000313" key="10">
    <source>
        <dbReference type="Proteomes" id="UP000192247"/>
    </source>
</evidence>
<comment type="caution">
    <text evidence="9">The sequence shown here is derived from an EMBL/GenBank/DDBJ whole genome shotgun (WGS) entry which is preliminary data.</text>
</comment>
<dbReference type="FunFam" id="3.30.160.60:FF:000148">
    <property type="entry name" value="zinc finger protein Gfi-1"/>
    <property type="match status" value="1"/>
</dbReference>
<keyword evidence="6" id="KW-0539">Nucleus</keyword>
<feature type="domain" description="C2H2-type" evidence="8">
    <location>
        <begin position="36"/>
        <end position="63"/>
    </location>
</feature>
<evidence type="ECO:0000256" key="2">
    <source>
        <dbReference type="ARBA" id="ARBA00022723"/>
    </source>
</evidence>
<keyword evidence="10" id="KW-1185">Reference proteome</keyword>
<evidence type="ECO:0000256" key="4">
    <source>
        <dbReference type="ARBA" id="ARBA00022771"/>
    </source>
</evidence>
<keyword evidence="4 7" id="KW-0863">Zinc-finger</keyword>